<dbReference type="InterPro" id="IPR050054">
    <property type="entry name" value="UPRTase/APRTase"/>
</dbReference>
<dbReference type="InterPro" id="IPR029057">
    <property type="entry name" value="PRTase-like"/>
</dbReference>
<dbReference type="PANTHER" id="PTHR32315">
    <property type="entry name" value="ADENINE PHOSPHORIBOSYLTRANSFERASE"/>
    <property type="match status" value="1"/>
</dbReference>
<sequence>MDLKKEIREIADYPKEGISFKDITTLFKNRDAVRYVTESIYHGFKDKGITKVVGLEARGFVFGGAVANQLNAGFVPIRKRGKLPSEILQETYELEYGSDVVEMHADALSNEDIVLIHDDLLATGGTAVAALKLAQKCGVKQIYFSFICDLEFIDTPNKQLLRDYETQVLVKYN</sequence>
<evidence type="ECO:0000256" key="2">
    <source>
        <dbReference type="ARBA" id="ARBA00003968"/>
    </source>
</evidence>
<dbReference type="Pfam" id="PF00156">
    <property type="entry name" value="Pribosyltran"/>
    <property type="match status" value="1"/>
</dbReference>
<dbReference type="GO" id="GO:0016208">
    <property type="term" value="F:AMP binding"/>
    <property type="evidence" value="ECO:0007669"/>
    <property type="project" value="TreeGrafter"/>
</dbReference>
<dbReference type="CDD" id="cd06223">
    <property type="entry name" value="PRTases_typeI"/>
    <property type="match status" value="1"/>
</dbReference>
<dbReference type="RefSeq" id="WP_119437561.1">
    <property type="nucleotide sequence ID" value="NZ_QWGR01000004.1"/>
</dbReference>
<dbReference type="GO" id="GO:0002055">
    <property type="term" value="F:adenine binding"/>
    <property type="evidence" value="ECO:0007669"/>
    <property type="project" value="TreeGrafter"/>
</dbReference>
<keyword evidence="8 11" id="KW-0328">Glycosyltransferase</keyword>
<keyword evidence="9 11" id="KW-0808">Transferase</keyword>
<evidence type="ECO:0000256" key="1">
    <source>
        <dbReference type="ARBA" id="ARBA00000868"/>
    </source>
</evidence>
<dbReference type="Proteomes" id="UP000265926">
    <property type="component" value="Unassembled WGS sequence"/>
</dbReference>
<dbReference type="PANTHER" id="PTHR32315:SF3">
    <property type="entry name" value="ADENINE PHOSPHORIBOSYLTRANSFERASE"/>
    <property type="match status" value="1"/>
</dbReference>
<evidence type="ECO:0000259" key="12">
    <source>
        <dbReference type="Pfam" id="PF00156"/>
    </source>
</evidence>
<evidence type="ECO:0000256" key="4">
    <source>
        <dbReference type="ARBA" id="ARBA00004659"/>
    </source>
</evidence>
<dbReference type="NCBIfam" id="NF002636">
    <property type="entry name" value="PRK02304.1-5"/>
    <property type="match status" value="1"/>
</dbReference>
<dbReference type="EMBL" id="QWGR01000004">
    <property type="protein sequence ID" value="RIJ48640.1"/>
    <property type="molecule type" value="Genomic_DNA"/>
</dbReference>
<dbReference type="AlphaFoldDB" id="A0A399SX13"/>
<name>A0A399SX13_9BACT</name>
<dbReference type="NCBIfam" id="TIGR01090">
    <property type="entry name" value="apt"/>
    <property type="match status" value="1"/>
</dbReference>
<comment type="subcellular location">
    <subcellularLocation>
        <location evidence="3 11">Cytoplasm</location>
    </subcellularLocation>
</comment>
<organism evidence="13 14">
    <name type="scientific">Maribellus luteus</name>
    <dbReference type="NCBI Taxonomy" id="2305463"/>
    <lineage>
        <taxon>Bacteria</taxon>
        <taxon>Pseudomonadati</taxon>
        <taxon>Bacteroidota</taxon>
        <taxon>Bacteroidia</taxon>
        <taxon>Marinilabiliales</taxon>
        <taxon>Prolixibacteraceae</taxon>
        <taxon>Maribellus</taxon>
    </lineage>
</organism>
<evidence type="ECO:0000256" key="7">
    <source>
        <dbReference type="ARBA" id="ARBA00022490"/>
    </source>
</evidence>
<comment type="subunit">
    <text evidence="11">Homodimer.</text>
</comment>
<reference evidence="13 14" key="1">
    <citation type="submission" date="2018-08" db="EMBL/GenBank/DDBJ databases">
        <title>Pallidiluteibacterium maritimus gen. nov., sp. nov., isolated from coastal sediment.</title>
        <authorList>
            <person name="Zhou L.Y."/>
        </authorList>
    </citation>
    <scope>NUCLEOTIDE SEQUENCE [LARGE SCALE GENOMIC DNA]</scope>
    <source>
        <strain evidence="13 14">XSD2</strain>
    </source>
</reference>
<evidence type="ECO:0000256" key="6">
    <source>
        <dbReference type="ARBA" id="ARBA00011893"/>
    </source>
</evidence>
<keyword evidence="14" id="KW-1185">Reference proteome</keyword>
<dbReference type="GO" id="GO:0005737">
    <property type="term" value="C:cytoplasm"/>
    <property type="evidence" value="ECO:0007669"/>
    <property type="project" value="UniProtKB-SubCell"/>
</dbReference>
<dbReference type="Gene3D" id="3.40.50.2020">
    <property type="match status" value="1"/>
</dbReference>
<protein>
    <recommendedName>
        <fullName evidence="6 11">Adenine phosphoribosyltransferase</fullName>
        <shortName evidence="11">APRT</shortName>
        <ecNumber evidence="6 11">2.4.2.7</ecNumber>
    </recommendedName>
</protein>
<dbReference type="OrthoDB" id="9803963at2"/>
<comment type="function">
    <text evidence="2 11">Catalyzes a salvage reaction resulting in the formation of AMP, that is energically less costly than de novo synthesis.</text>
</comment>
<dbReference type="GO" id="GO:0006166">
    <property type="term" value="P:purine ribonucleoside salvage"/>
    <property type="evidence" value="ECO:0007669"/>
    <property type="project" value="UniProtKB-UniRule"/>
</dbReference>
<dbReference type="GO" id="GO:0003999">
    <property type="term" value="F:adenine phosphoribosyltransferase activity"/>
    <property type="evidence" value="ECO:0007669"/>
    <property type="project" value="UniProtKB-UniRule"/>
</dbReference>
<feature type="domain" description="Phosphoribosyltransferase" evidence="12">
    <location>
        <begin position="34"/>
        <end position="148"/>
    </location>
</feature>
<comment type="pathway">
    <text evidence="4 11">Purine metabolism; AMP biosynthesis via salvage pathway; AMP from adenine: step 1/1.</text>
</comment>
<keyword evidence="7 11" id="KW-0963">Cytoplasm</keyword>
<dbReference type="GO" id="GO:0006168">
    <property type="term" value="P:adenine salvage"/>
    <property type="evidence" value="ECO:0007669"/>
    <property type="project" value="InterPro"/>
</dbReference>
<dbReference type="InterPro" id="IPR000836">
    <property type="entry name" value="PRTase_dom"/>
</dbReference>
<evidence type="ECO:0000313" key="14">
    <source>
        <dbReference type="Proteomes" id="UP000265926"/>
    </source>
</evidence>
<gene>
    <name evidence="11" type="primary">apt</name>
    <name evidence="13" type="ORF">D1614_08895</name>
</gene>
<dbReference type="GO" id="GO:0044209">
    <property type="term" value="P:AMP salvage"/>
    <property type="evidence" value="ECO:0007669"/>
    <property type="project" value="UniProtKB-UniRule"/>
</dbReference>
<dbReference type="SUPFAM" id="SSF53271">
    <property type="entry name" value="PRTase-like"/>
    <property type="match status" value="1"/>
</dbReference>
<evidence type="ECO:0000256" key="9">
    <source>
        <dbReference type="ARBA" id="ARBA00022679"/>
    </source>
</evidence>
<proteinExistence type="inferred from homology"/>
<dbReference type="InterPro" id="IPR005764">
    <property type="entry name" value="Ade_phspho_trans"/>
</dbReference>
<evidence type="ECO:0000313" key="13">
    <source>
        <dbReference type="EMBL" id="RIJ48640.1"/>
    </source>
</evidence>
<dbReference type="HAMAP" id="MF_00004">
    <property type="entry name" value="Aden_phosphoribosyltr"/>
    <property type="match status" value="1"/>
</dbReference>
<dbReference type="FunFam" id="3.40.50.2020:FF:000021">
    <property type="entry name" value="Adenine phosphoribosyltransferase"/>
    <property type="match status" value="1"/>
</dbReference>
<evidence type="ECO:0000256" key="11">
    <source>
        <dbReference type="HAMAP-Rule" id="MF_00004"/>
    </source>
</evidence>
<evidence type="ECO:0000256" key="8">
    <source>
        <dbReference type="ARBA" id="ARBA00022676"/>
    </source>
</evidence>
<dbReference type="UniPathway" id="UPA00588">
    <property type="reaction ID" value="UER00646"/>
</dbReference>
<dbReference type="NCBIfam" id="NF002634">
    <property type="entry name" value="PRK02304.1-3"/>
    <property type="match status" value="1"/>
</dbReference>
<comment type="similarity">
    <text evidence="5 11">Belongs to the purine/pyrimidine phosphoribosyltransferase family.</text>
</comment>
<comment type="caution">
    <text evidence="13">The sequence shown here is derived from an EMBL/GenBank/DDBJ whole genome shotgun (WGS) entry which is preliminary data.</text>
</comment>
<evidence type="ECO:0000256" key="10">
    <source>
        <dbReference type="ARBA" id="ARBA00022726"/>
    </source>
</evidence>
<evidence type="ECO:0000256" key="5">
    <source>
        <dbReference type="ARBA" id="ARBA00008391"/>
    </source>
</evidence>
<keyword evidence="10 11" id="KW-0660">Purine salvage</keyword>
<evidence type="ECO:0000256" key="3">
    <source>
        <dbReference type="ARBA" id="ARBA00004496"/>
    </source>
</evidence>
<dbReference type="EC" id="2.4.2.7" evidence="6 11"/>
<comment type="catalytic activity">
    <reaction evidence="1 11">
        <text>AMP + diphosphate = 5-phospho-alpha-D-ribose 1-diphosphate + adenine</text>
        <dbReference type="Rhea" id="RHEA:16609"/>
        <dbReference type="ChEBI" id="CHEBI:16708"/>
        <dbReference type="ChEBI" id="CHEBI:33019"/>
        <dbReference type="ChEBI" id="CHEBI:58017"/>
        <dbReference type="ChEBI" id="CHEBI:456215"/>
        <dbReference type="EC" id="2.4.2.7"/>
    </reaction>
</comment>
<accession>A0A399SX13</accession>